<protein>
    <submittedName>
        <fullName evidence="3">Uncharacterized protein</fullName>
    </submittedName>
</protein>
<reference evidence="3 4" key="1">
    <citation type="submission" date="2016-10" db="EMBL/GenBank/DDBJ databases">
        <authorList>
            <person name="de Groot N.N."/>
        </authorList>
    </citation>
    <scope>NUCLEOTIDE SEQUENCE [LARGE SCALE GENOMIC DNA]</scope>
    <source>
        <strain evidence="3 4">CGMCC 4.3519</strain>
    </source>
</reference>
<evidence type="ECO:0000313" key="3">
    <source>
        <dbReference type="EMBL" id="SEQ19411.1"/>
    </source>
</evidence>
<accession>A0A1H9E137</accession>
<gene>
    <name evidence="3" type="ORF">SAMN05216481_104393</name>
</gene>
<dbReference type="EMBL" id="FOET01000004">
    <property type="protein sequence ID" value="SEQ19411.1"/>
    <property type="molecule type" value="Genomic_DNA"/>
</dbReference>
<dbReference type="STRING" id="403935.SAMN05216481_104393"/>
<sequence length="143" mass="15205">MSDHQPDHQPGDRSDHRPGDAIGGRTGTRARGLINDGDPRVVAVERQLGPELVEPLPPERLRYLAALAVAVCDEHGDRGRSARRGERTGLGERTRPAHSERSRATRALAGVLAGVILLLLLVLAVSVVAAVAAAVLALWRAVL</sequence>
<evidence type="ECO:0000256" key="1">
    <source>
        <dbReference type="SAM" id="MobiDB-lite"/>
    </source>
</evidence>
<feature type="region of interest" description="Disordered" evidence="1">
    <location>
        <begin position="77"/>
        <end position="101"/>
    </location>
</feature>
<dbReference type="Proteomes" id="UP000199055">
    <property type="component" value="Unassembled WGS sequence"/>
</dbReference>
<organism evidence="3 4">
    <name type="scientific">Streptomyces radiopugnans</name>
    <dbReference type="NCBI Taxonomy" id="403935"/>
    <lineage>
        <taxon>Bacteria</taxon>
        <taxon>Bacillati</taxon>
        <taxon>Actinomycetota</taxon>
        <taxon>Actinomycetes</taxon>
        <taxon>Kitasatosporales</taxon>
        <taxon>Streptomycetaceae</taxon>
        <taxon>Streptomyces</taxon>
    </lineage>
</organism>
<dbReference type="RefSeq" id="WP_093658515.1">
    <property type="nucleotide sequence ID" value="NZ_FOET01000004.1"/>
</dbReference>
<keyword evidence="4" id="KW-1185">Reference proteome</keyword>
<feature type="transmembrane region" description="Helical" evidence="2">
    <location>
        <begin position="108"/>
        <end position="139"/>
    </location>
</feature>
<name>A0A1H9E137_9ACTN</name>
<keyword evidence="2" id="KW-0812">Transmembrane</keyword>
<feature type="compositionally biased region" description="Basic and acidic residues" evidence="1">
    <location>
        <begin position="1"/>
        <end position="19"/>
    </location>
</feature>
<feature type="region of interest" description="Disordered" evidence="1">
    <location>
        <begin position="1"/>
        <end position="36"/>
    </location>
</feature>
<evidence type="ECO:0000256" key="2">
    <source>
        <dbReference type="SAM" id="Phobius"/>
    </source>
</evidence>
<keyword evidence="2" id="KW-0472">Membrane</keyword>
<keyword evidence="2" id="KW-1133">Transmembrane helix</keyword>
<dbReference type="AlphaFoldDB" id="A0A1H9E137"/>
<proteinExistence type="predicted"/>
<evidence type="ECO:0000313" key="4">
    <source>
        <dbReference type="Proteomes" id="UP000199055"/>
    </source>
</evidence>